<dbReference type="OrthoDB" id="418495at2759"/>
<dbReference type="InterPro" id="IPR051548">
    <property type="entry name" value="Grx-like_ET"/>
</dbReference>
<reference evidence="4" key="1">
    <citation type="submission" date="2025-08" db="UniProtKB">
        <authorList>
            <consortium name="RefSeq"/>
        </authorList>
    </citation>
    <scope>IDENTIFICATION</scope>
</reference>
<dbReference type="AlphaFoldDB" id="A0A9W3AAH9"/>
<dbReference type="PANTHER" id="PTHR34386">
    <property type="entry name" value="GLUTAREDOXIN"/>
    <property type="match status" value="1"/>
</dbReference>
<dbReference type="GO" id="GO:0045454">
    <property type="term" value="P:cell redox homeostasis"/>
    <property type="evidence" value="ECO:0007669"/>
    <property type="project" value="TreeGrafter"/>
</dbReference>
<dbReference type="InterPro" id="IPR006869">
    <property type="entry name" value="DUF547"/>
</dbReference>
<evidence type="ECO:0000256" key="1">
    <source>
        <dbReference type="SAM" id="MobiDB-lite"/>
    </source>
</evidence>
<dbReference type="RefSeq" id="XP_055884312.1">
    <property type="nucleotide sequence ID" value="XM_056028337.1"/>
</dbReference>
<dbReference type="Pfam" id="PF04784">
    <property type="entry name" value="DUF547"/>
    <property type="match status" value="1"/>
</dbReference>
<evidence type="ECO:0000259" key="2">
    <source>
        <dbReference type="Pfam" id="PF04784"/>
    </source>
</evidence>
<feature type="domain" description="DUF547" evidence="2">
    <location>
        <begin position="444"/>
        <end position="570"/>
    </location>
</feature>
<evidence type="ECO:0000313" key="3">
    <source>
        <dbReference type="Proteomes" id="UP001165740"/>
    </source>
</evidence>
<dbReference type="Proteomes" id="UP001165740">
    <property type="component" value="Chromosome 5"/>
</dbReference>
<gene>
    <name evidence="4" type="primary">LOC106080341</name>
</gene>
<organism evidence="3 4">
    <name type="scientific">Biomphalaria glabrata</name>
    <name type="common">Bloodfluke planorb</name>
    <name type="synonym">Freshwater snail</name>
    <dbReference type="NCBI Taxonomy" id="6526"/>
    <lineage>
        <taxon>Eukaryota</taxon>
        <taxon>Metazoa</taxon>
        <taxon>Spiralia</taxon>
        <taxon>Lophotrochozoa</taxon>
        <taxon>Mollusca</taxon>
        <taxon>Gastropoda</taxon>
        <taxon>Heterobranchia</taxon>
        <taxon>Euthyneura</taxon>
        <taxon>Panpulmonata</taxon>
        <taxon>Hygrophila</taxon>
        <taxon>Lymnaeoidea</taxon>
        <taxon>Planorbidae</taxon>
        <taxon>Biomphalaria</taxon>
    </lineage>
</organism>
<dbReference type="Gene3D" id="3.40.30.10">
    <property type="entry name" value="Glutaredoxin"/>
    <property type="match status" value="1"/>
</dbReference>
<dbReference type="GO" id="GO:0009055">
    <property type="term" value="F:electron transfer activity"/>
    <property type="evidence" value="ECO:0007669"/>
    <property type="project" value="TreeGrafter"/>
</dbReference>
<sequence>MYNYLKNSTIRGHFYISRHGQLDRQEDLDGVPQPLNNGQLFVLEDHGLLFPQIPYEKLLEQEDLQEDPDSPPLQKVLKEENDTESSPQVDDVICPSRWDRRKVAETEEFVEFSKTVRHAKFVNIKDSGALVSLAGQINVEDSELESQQLGFAQAWPSTELLNDKGELVSQREELKKKGYKGYVIIYSMLDCPSCTQAKLALYDANVPFIDVRLDIFPKEKYKVAKVPDIYFNEVHIGGLKELLQLIKNRKRLNVLIQKIRNDEPGPTAPIPPDPFQQYSLLEAKPDQTAAPYFELLNDLLKKKVIRTNRVCCKRYQNSFQPDALFTYATNSGDRANVLGQFLLNHRVGRLYNPKESYDATKSLYVQFEKSHTLALNWGVSSTLVMRGGDTVLNVIEHVRFNILQLYTKYVSHNGKIVDYTGMEESKEFLQFTQAMGALIFMNIEDMTCPMKLAFFINIYNALVIHGFIVKGFPLNCWDTKMFFRKTKYLIGRHMYSLNDLEYGVLKNKSYISGCLKYFSKKDPRFNSALKQREPLIHFALVRGTQNSPSLRIYSPECIDEQLQMAAANFLQEGGCVLDMTTGKPIIRLSSILKKNYKDFGCSKRKILGVVLQYMLNDKRKSKLEEIYKSGKYSLKFMQDNNAINAEQSDQ</sequence>
<dbReference type="InterPro" id="IPR036249">
    <property type="entry name" value="Thioredoxin-like_sf"/>
</dbReference>
<feature type="region of interest" description="Disordered" evidence="1">
    <location>
        <begin position="62"/>
        <end position="91"/>
    </location>
</feature>
<accession>A0A9W3AAH9</accession>
<proteinExistence type="predicted"/>
<dbReference type="PROSITE" id="PS51354">
    <property type="entry name" value="GLUTAREDOXIN_2"/>
    <property type="match status" value="1"/>
</dbReference>
<name>A0A9W3AAH9_BIOGL</name>
<protein>
    <submittedName>
        <fullName evidence="4">Uncharacterized protein LOC106080341 isoform X1</fullName>
    </submittedName>
</protein>
<evidence type="ECO:0000313" key="4">
    <source>
        <dbReference type="RefSeq" id="XP_055884312.1"/>
    </source>
</evidence>
<dbReference type="GeneID" id="106080341"/>
<dbReference type="PANTHER" id="PTHR34386:SF1">
    <property type="entry name" value="GLUTAREDOXIN-LIKE PROTEIN NRDH"/>
    <property type="match status" value="1"/>
</dbReference>
<dbReference type="SUPFAM" id="SSF52833">
    <property type="entry name" value="Thioredoxin-like"/>
    <property type="match status" value="1"/>
</dbReference>
<keyword evidence="3" id="KW-1185">Reference proteome</keyword>